<protein>
    <submittedName>
        <fullName evidence="1">Uncharacterized protein</fullName>
    </submittedName>
</protein>
<sequence>MTRQDYIFKHAAEIVNQKARTAQTLQSQEARRLCIAAVAVFRNALFNIRSFATRTKQCKS</sequence>
<gene>
    <name evidence="1" type="ORF">BOA8489_02181</name>
</gene>
<evidence type="ECO:0000313" key="1">
    <source>
        <dbReference type="EMBL" id="SMX24066.1"/>
    </source>
</evidence>
<accession>A0A238J0A2</accession>
<evidence type="ECO:0000313" key="2">
    <source>
        <dbReference type="Proteomes" id="UP000201838"/>
    </source>
</evidence>
<organism evidence="1 2">
    <name type="scientific">Boseongicola aestuarii</name>
    <dbReference type="NCBI Taxonomy" id="1470561"/>
    <lineage>
        <taxon>Bacteria</taxon>
        <taxon>Pseudomonadati</taxon>
        <taxon>Pseudomonadota</taxon>
        <taxon>Alphaproteobacteria</taxon>
        <taxon>Rhodobacterales</taxon>
        <taxon>Paracoccaceae</taxon>
        <taxon>Boseongicola</taxon>
    </lineage>
</organism>
<dbReference type="EMBL" id="FXXQ01000007">
    <property type="protein sequence ID" value="SMX24066.1"/>
    <property type="molecule type" value="Genomic_DNA"/>
</dbReference>
<name>A0A238J0A2_9RHOB</name>
<dbReference type="AlphaFoldDB" id="A0A238J0A2"/>
<keyword evidence="2" id="KW-1185">Reference proteome</keyword>
<proteinExistence type="predicted"/>
<dbReference type="Proteomes" id="UP000201838">
    <property type="component" value="Unassembled WGS sequence"/>
</dbReference>
<reference evidence="1 2" key="1">
    <citation type="submission" date="2017-05" db="EMBL/GenBank/DDBJ databases">
        <authorList>
            <person name="Song R."/>
            <person name="Chenine A.L."/>
            <person name="Ruprecht R.M."/>
        </authorList>
    </citation>
    <scope>NUCLEOTIDE SEQUENCE [LARGE SCALE GENOMIC DNA]</scope>
    <source>
        <strain evidence="1 2">CECT 8489</strain>
    </source>
</reference>